<dbReference type="EMBL" id="MLYO01000015">
    <property type="protein sequence ID" value="OIK06395.1"/>
    <property type="molecule type" value="Genomic_DNA"/>
</dbReference>
<sequence>MGRSAVMVLTANMRPPSGTLGGAEHEGPLRIPPLLDTRLIRDFWVTEHGHDSDRRVGGIAAHHKEMTMNRWIRRVSIAVASTALAGGALLGAGGSASAATAPQRAEHTQSTIAAFATGGDRDGQREDAYAGGYHGGQGDGSGAPRGWYSNDDRQGHHDERRHDRGWEERWDGRHLSVWDGHRWDEATTWFGVGGDRWYLDQVAWYLHQH</sequence>
<proteinExistence type="predicted"/>
<keyword evidence="3" id="KW-1185">Reference proteome</keyword>
<feature type="compositionally biased region" description="Gly residues" evidence="1">
    <location>
        <begin position="132"/>
        <end position="143"/>
    </location>
</feature>
<organism evidence="2 3">
    <name type="scientific">Streptomyces monashensis</name>
    <dbReference type="NCBI Taxonomy" id="1678012"/>
    <lineage>
        <taxon>Bacteria</taxon>
        <taxon>Bacillati</taxon>
        <taxon>Actinomycetota</taxon>
        <taxon>Actinomycetes</taxon>
        <taxon>Kitasatosporales</taxon>
        <taxon>Streptomycetaceae</taxon>
        <taxon>Streptomyces</taxon>
    </lineage>
</organism>
<evidence type="ECO:0000313" key="2">
    <source>
        <dbReference type="EMBL" id="OIK06395.1"/>
    </source>
</evidence>
<feature type="compositionally biased region" description="Basic and acidic residues" evidence="1">
    <location>
        <begin position="150"/>
        <end position="163"/>
    </location>
</feature>
<accession>A0A1S2QLW3</accession>
<name>A0A1S2QLW3_9ACTN</name>
<reference evidence="2 3" key="1">
    <citation type="submission" date="2016-10" db="EMBL/GenBank/DDBJ databases">
        <title>Genome sequence of Streptomyces sp. MUSC 1.</title>
        <authorList>
            <person name="Lee L.-H."/>
            <person name="Ser H.-L."/>
            <person name="Law J.W.-F."/>
        </authorList>
    </citation>
    <scope>NUCLEOTIDE SEQUENCE [LARGE SCALE GENOMIC DNA]</scope>
    <source>
        <strain evidence="2 3">MUSC 1</strain>
    </source>
</reference>
<dbReference type="AlphaFoldDB" id="A0A1S2QLW3"/>
<evidence type="ECO:0000256" key="1">
    <source>
        <dbReference type="SAM" id="MobiDB-lite"/>
    </source>
</evidence>
<protein>
    <submittedName>
        <fullName evidence="2">Uncharacterized protein</fullName>
    </submittedName>
</protein>
<dbReference type="Proteomes" id="UP000179642">
    <property type="component" value="Unassembled WGS sequence"/>
</dbReference>
<feature type="region of interest" description="Disordered" evidence="1">
    <location>
        <begin position="116"/>
        <end position="163"/>
    </location>
</feature>
<comment type="caution">
    <text evidence="2">The sequence shown here is derived from an EMBL/GenBank/DDBJ whole genome shotgun (WGS) entry which is preliminary data.</text>
</comment>
<evidence type="ECO:0000313" key="3">
    <source>
        <dbReference type="Proteomes" id="UP000179642"/>
    </source>
</evidence>
<gene>
    <name evidence="2" type="ORF">BIV23_08420</name>
</gene>
<feature type="compositionally biased region" description="Basic and acidic residues" evidence="1">
    <location>
        <begin position="119"/>
        <end position="128"/>
    </location>
</feature>